<keyword evidence="1" id="KW-0472">Membrane</keyword>
<feature type="transmembrane region" description="Helical" evidence="1">
    <location>
        <begin position="263"/>
        <end position="287"/>
    </location>
</feature>
<dbReference type="PANTHER" id="PTHR43592:SF15">
    <property type="entry name" value="CAAX AMINO TERMINAL PROTEASE FAMILY PROTEIN"/>
    <property type="match status" value="1"/>
</dbReference>
<evidence type="ECO:0000313" key="4">
    <source>
        <dbReference type="Proteomes" id="UP000658278"/>
    </source>
</evidence>
<feature type="transmembrane region" description="Helical" evidence="1">
    <location>
        <begin position="188"/>
        <end position="208"/>
    </location>
</feature>
<dbReference type="Pfam" id="PF02517">
    <property type="entry name" value="Rce1-like"/>
    <property type="match status" value="1"/>
</dbReference>
<feature type="transmembrane region" description="Helical" evidence="1">
    <location>
        <begin position="379"/>
        <end position="398"/>
    </location>
</feature>
<feature type="transmembrane region" description="Helical" evidence="1">
    <location>
        <begin position="346"/>
        <end position="367"/>
    </location>
</feature>
<evidence type="ECO:0000259" key="2">
    <source>
        <dbReference type="Pfam" id="PF02517"/>
    </source>
</evidence>
<gene>
    <name evidence="3" type="ORF">JIN81_07470</name>
</gene>
<evidence type="ECO:0000313" key="3">
    <source>
        <dbReference type="EMBL" id="MBK1826853.1"/>
    </source>
</evidence>
<feature type="transmembrane region" description="Helical" evidence="1">
    <location>
        <begin position="404"/>
        <end position="433"/>
    </location>
</feature>
<reference evidence="3" key="1">
    <citation type="submission" date="2021-01" db="EMBL/GenBank/DDBJ databases">
        <title>Modified the classification status of verrucomicrobia.</title>
        <authorList>
            <person name="Feng X."/>
        </authorList>
    </citation>
    <scope>NUCLEOTIDE SEQUENCE</scope>
    <source>
        <strain evidence="3">KCTC 22201</strain>
    </source>
</reference>
<dbReference type="AlphaFoldDB" id="A0A934RA63"/>
<dbReference type="PANTHER" id="PTHR43592">
    <property type="entry name" value="CAAX AMINO TERMINAL PROTEASE"/>
    <property type="match status" value="1"/>
</dbReference>
<keyword evidence="3" id="KW-0645">Protease</keyword>
<keyword evidence="3" id="KW-0482">Metalloprotease</keyword>
<keyword evidence="4" id="KW-1185">Reference proteome</keyword>
<feature type="domain" description="CAAX prenyl protease 2/Lysostaphin resistance protein A-like" evidence="2">
    <location>
        <begin position="346"/>
        <end position="435"/>
    </location>
</feature>
<dbReference type="RefSeq" id="WP_200278196.1">
    <property type="nucleotide sequence ID" value="NZ_JAENII010000004.1"/>
</dbReference>
<dbReference type="InterPro" id="IPR003675">
    <property type="entry name" value="Rce1/LyrA-like_dom"/>
</dbReference>
<dbReference type="Proteomes" id="UP000658278">
    <property type="component" value="Unassembled WGS sequence"/>
</dbReference>
<sequence>MLIFLLGVWLWDNHLGKPALPPGQSAKADTWELAFRKADRDLRLAEGTAHMPSWVQPLLGIDNLQQTLATRINALAPLVYGRHRHDETDPRSTAMADEGAFALGVMIAVHGQGNAANGPFQQLGIPGAPSTEEIMSRIIEGREHWWDLAYLQALELPASEAEAGAFAAQLVDARTRHLVSNTIKARGAVIAVTLGGLIFLPGTLLGFMRSDRPRGYVGRWTLSFGLGVFLLAYLAYLGFSLSFSHSIDWISRIPSDEGGPLMTMPVFITLDSLTRFLPALIALGLLFRRCRHAISRLGLAGPLDGRMVLGGFAILQIIEFGLRMTIDRSGTPDATGGLSMMEVGPWGLVLGVASACLAAPVAEEILYRGVLFRSLHNRMRLAPAVLISSVVFALVHFYTLPSLIMVGCVGAVCALGYSASRSLLTAIVLHALYNASIKIPEWIVYQTALS</sequence>
<comment type="caution">
    <text evidence="3">The sequence shown here is derived from an EMBL/GenBank/DDBJ whole genome shotgun (WGS) entry which is preliminary data.</text>
</comment>
<organism evidence="3 4">
    <name type="scientific">Haloferula rosea</name>
    <dbReference type="NCBI Taxonomy" id="490093"/>
    <lineage>
        <taxon>Bacteria</taxon>
        <taxon>Pseudomonadati</taxon>
        <taxon>Verrucomicrobiota</taxon>
        <taxon>Verrucomicrobiia</taxon>
        <taxon>Verrucomicrobiales</taxon>
        <taxon>Verrucomicrobiaceae</taxon>
        <taxon>Haloferula</taxon>
    </lineage>
</organism>
<evidence type="ECO:0000256" key="1">
    <source>
        <dbReference type="SAM" id="Phobius"/>
    </source>
</evidence>
<accession>A0A934RA63</accession>
<keyword evidence="1" id="KW-1133">Transmembrane helix</keyword>
<dbReference type="GO" id="GO:0008237">
    <property type="term" value="F:metallopeptidase activity"/>
    <property type="evidence" value="ECO:0007669"/>
    <property type="project" value="UniProtKB-KW"/>
</dbReference>
<dbReference type="GO" id="GO:0080120">
    <property type="term" value="P:CAAX-box protein maturation"/>
    <property type="evidence" value="ECO:0007669"/>
    <property type="project" value="UniProtKB-ARBA"/>
</dbReference>
<feature type="transmembrane region" description="Helical" evidence="1">
    <location>
        <begin position="220"/>
        <end position="243"/>
    </location>
</feature>
<feature type="transmembrane region" description="Helical" evidence="1">
    <location>
        <begin position="307"/>
        <end position="326"/>
    </location>
</feature>
<proteinExistence type="predicted"/>
<name>A0A934RA63_9BACT</name>
<dbReference type="GO" id="GO:0004175">
    <property type="term" value="F:endopeptidase activity"/>
    <property type="evidence" value="ECO:0007669"/>
    <property type="project" value="UniProtKB-ARBA"/>
</dbReference>
<protein>
    <submittedName>
        <fullName evidence="3">CPBP family intramembrane metalloprotease</fullName>
    </submittedName>
</protein>
<keyword evidence="1" id="KW-0812">Transmembrane</keyword>
<keyword evidence="3" id="KW-0378">Hydrolase</keyword>
<dbReference type="EMBL" id="JAENII010000004">
    <property type="protein sequence ID" value="MBK1826853.1"/>
    <property type="molecule type" value="Genomic_DNA"/>
</dbReference>